<protein>
    <submittedName>
        <fullName evidence="1">Cyclin-T-2</fullName>
    </submittedName>
</protein>
<comment type="caution">
    <text evidence="1">The sequence shown here is derived from an EMBL/GenBank/DDBJ whole genome shotgun (WGS) entry which is preliminary data.</text>
</comment>
<dbReference type="Proteomes" id="UP000236333">
    <property type="component" value="Unassembled WGS sequence"/>
</dbReference>
<dbReference type="Gene3D" id="1.10.472.10">
    <property type="entry name" value="Cyclin-like"/>
    <property type="match status" value="1"/>
</dbReference>
<reference evidence="1 2" key="1">
    <citation type="journal article" date="2017" name="Mol. Biol. Evol.">
        <title>The 4-celled Tetrabaena socialis nuclear genome reveals the essential components for genetic control of cell number at the origin of multicellularity in the volvocine lineage.</title>
        <authorList>
            <person name="Featherston J."/>
            <person name="Arakaki Y."/>
            <person name="Hanschen E.R."/>
            <person name="Ferris P.J."/>
            <person name="Michod R.E."/>
            <person name="Olson B.J.S.C."/>
            <person name="Nozaki H."/>
            <person name="Durand P.M."/>
        </authorList>
    </citation>
    <scope>NUCLEOTIDE SEQUENCE [LARGE SCALE GENOMIC DNA]</scope>
    <source>
        <strain evidence="1 2">NIES-571</strain>
    </source>
</reference>
<evidence type="ECO:0000313" key="1">
    <source>
        <dbReference type="EMBL" id="PNH11469.1"/>
    </source>
</evidence>
<proteinExistence type="predicted"/>
<organism evidence="1 2">
    <name type="scientific">Tetrabaena socialis</name>
    <dbReference type="NCBI Taxonomy" id="47790"/>
    <lineage>
        <taxon>Eukaryota</taxon>
        <taxon>Viridiplantae</taxon>
        <taxon>Chlorophyta</taxon>
        <taxon>core chlorophytes</taxon>
        <taxon>Chlorophyceae</taxon>
        <taxon>CS clade</taxon>
        <taxon>Chlamydomonadales</taxon>
        <taxon>Tetrabaenaceae</taxon>
        <taxon>Tetrabaena</taxon>
    </lineage>
</organism>
<dbReference type="SUPFAM" id="SSF47954">
    <property type="entry name" value="Cyclin-like"/>
    <property type="match status" value="1"/>
</dbReference>
<sequence length="112" mass="12858">MATFQGFPQQPVYPQQPAMNYVIEGGYGYDGETGLSQSPHQLQQRQTLRDQEHKLDLAIETAKKASRYAFRTLEDLRANNPSVRDGLDPDKERTWRRQYCKVIQDAGVALKM</sequence>
<dbReference type="InterPro" id="IPR036915">
    <property type="entry name" value="Cyclin-like_sf"/>
</dbReference>
<gene>
    <name evidence="1" type="primary">CYCT-2</name>
    <name evidence="1" type="ORF">TSOC_001717</name>
</gene>
<name>A0A2J8AG27_9CHLO</name>
<dbReference type="OrthoDB" id="10264655at2759"/>
<dbReference type="AlphaFoldDB" id="A0A2J8AG27"/>
<keyword evidence="2" id="KW-1185">Reference proteome</keyword>
<accession>A0A2J8AG27</accession>
<evidence type="ECO:0000313" key="2">
    <source>
        <dbReference type="Proteomes" id="UP000236333"/>
    </source>
</evidence>
<dbReference type="EMBL" id="PGGS01000029">
    <property type="protein sequence ID" value="PNH11469.1"/>
    <property type="molecule type" value="Genomic_DNA"/>
</dbReference>